<comment type="caution">
    <text evidence="1">The sequence shown here is derived from an EMBL/GenBank/DDBJ whole genome shotgun (WGS) entry which is preliminary data.</text>
</comment>
<dbReference type="EMBL" id="JAVIJP010000001">
    <property type="protein sequence ID" value="KAL3656107.1"/>
    <property type="molecule type" value="Genomic_DNA"/>
</dbReference>
<gene>
    <name evidence="1" type="ORF">CASFOL_000503</name>
</gene>
<accession>A0ABD3ER26</accession>
<evidence type="ECO:0000313" key="1">
    <source>
        <dbReference type="EMBL" id="KAL3656107.1"/>
    </source>
</evidence>
<keyword evidence="2" id="KW-1185">Reference proteome</keyword>
<dbReference type="Proteomes" id="UP001632038">
    <property type="component" value="Unassembled WGS sequence"/>
</dbReference>
<name>A0ABD3ER26_9LAMI</name>
<sequence>MFEGFPQKCDALRMMRSNLMERVSSVRWATAWDNHAKPLIYEVIAQNSS</sequence>
<proteinExistence type="predicted"/>
<reference evidence="2" key="1">
    <citation type="journal article" date="2024" name="IScience">
        <title>Strigolactones Initiate the Formation of Haustorium-like Structures in Castilleja.</title>
        <authorList>
            <person name="Buerger M."/>
            <person name="Peterson D."/>
            <person name="Chory J."/>
        </authorList>
    </citation>
    <scope>NUCLEOTIDE SEQUENCE [LARGE SCALE GENOMIC DNA]</scope>
</reference>
<organism evidence="1 2">
    <name type="scientific">Castilleja foliolosa</name>
    <dbReference type="NCBI Taxonomy" id="1961234"/>
    <lineage>
        <taxon>Eukaryota</taxon>
        <taxon>Viridiplantae</taxon>
        <taxon>Streptophyta</taxon>
        <taxon>Embryophyta</taxon>
        <taxon>Tracheophyta</taxon>
        <taxon>Spermatophyta</taxon>
        <taxon>Magnoliopsida</taxon>
        <taxon>eudicotyledons</taxon>
        <taxon>Gunneridae</taxon>
        <taxon>Pentapetalae</taxon>
        <taxon>asterids</taxon>
        <taxon>lamiids</taxon>
        <taxon>Lamiales</taxon>
        <taxon>Orobanchaceae</taxon>
        <taxon>Pedicularideae</taxon>
        <taxon>Castillejinae</taxon>
        <taxon>Castilleja</taxon>
    </lineage>
</organism>
<protein>
    <submittedName>
        <fullName evidence="1">Uncharacterized protein</fullName>
    </submittedName>
</protein>
<evidence type="ECO:0000313" key="2">
    <source>
        <dbReference type="Proteomes" id="UP001632038"/>
    </source>
</evidence>
<dbReference type="AlphaFoldDB" id="A0ABD3ER26"/>